<keyword evidence="2" id="KW-0201">Cytochrome c-type biogenesis</keyword>
<evidence type="ECO:0000256" key="5">
    <source>
        <dbReference type="SAM" id="SignalP"/>
    </source>
</evidence>
<dbReference type="OrthoDB" id="9794348at2"/>
<dbReference type="GO" id="GO:0016209">
    <property type="term" value="F:antioxidant activity"/>
    <property type="evidence" value="ECO:0007669"/>
    <property type="project" value="InterPro"/>
</dbReference>
<feature type="signal peptide" evidence="5">
    <location>
        <begin position="1"/>
        <end position="20"/>
    </location>
</feature>
<accession>A0A1W1Z751</accession>
<dbReference type="PROSITE" id="PS00194">
    <property type="entry name" value="THIOREDOXIN_1"/>
    <property type="match status" value="1"/>
</dbReference>
<evidence type="ECO:0000313" key="8">
    <source>
        <dbReference type="Proteomes" id="UP000192756"/>
    </source>
</evidence>
<dbReference type="CDD" id="cd02966">
    <property type="entry name" value="TlpA_like_family"/>
    <property type="match status" value="1"/>
</dbReference>
<comment type="subcellular location">
    <subcellularLocation>
        <location evidence="1">Cell envelope</location>
    </subcellularLocation>
</comment>
<dbReference type="SUPFAM" id="SSF52833">
    <property type="entry name" value="Thioredoxin-like"/>
    <property type="match status" value="1"/>
</dbReference>
<keyword evidence="8" id="KW-1185">Reference proteome</keyword>
<sequence length="414" mass="46790">MKHIKVFLLLTLLGCATVNAQDRYQIDGVISGNVEGRTVHLLSGGNEGGRKLVDSTIIRGGKFQFKGTVERPGPFAVKIYQTADRSNFKENLVWIGRPYVPLFLSNETIRIEAVLDSIPLTALKTFGYDFSKVHVTGSRVNAGYMEYIQKMMSLLNAKKTFEAPYKAYLAKRPNAPVSEGLSAIKQIDSIDFLIKDFVKKFVNKYQDNPISVYAFREAIMSSNEGMFTTAEIDDLLAVFSSAIKATQYFKSTAAIANETKKYAVGKKFTDLDLVDAGYKQVKLSDYVGKGKYVLLDFWGPWCAPCRKEFPYVKDTYKRYHPEGLEIIAISVDNHKDRWPKAMQEENLPYQNLAYPKHPFDFKNEDAVKAYAYWAIPFYLLIAPDGTIVDRNAHGSYLDKKLIEIYGNKLSVNGK</sequence>
<feature type="chain" id="PRO_5013366054" evidence="5">
    <location>
        <begin position="21"/>
        <end position="414"/>
    </location>
</feature>
<evidence type="ECO:0000256" key="1">
    <source>
        <dbReference type="ARBA" id="ARBA00004196"/>
    </source>
</evidence>
<dbReference type="RefSeq" id="WP_084236780.1">
    <property type="nucleotide sequence ID" value="NZ_FWXT01000001.1"/>
</dbReference>
<dbReference type="AlphaFoldDB" id="A0A1W1Z751"/>
<dbReference type="Pfam" id="PF00578">
    <property type="entry name" value="AhpC-TSA"/>
    <property type="match status" value="1"/>
</dbReference>
<dbReference type="InterPro" id="IPR000866">
    <property type="entry name" value="AhpC/TSA"/>
</dbReference>
<dbReference type="GO" id="GO:0030313">
    <property type="term" value="C:cell envelope"/>
    <property type="evidence" value="ECO:0007669"/>
    <property type="project" value="UniProtKB-SubCell"/>
</dbReference>
<keyword evidence="7" id="KW-0413">Isomerase</keyword>
<evidence type="ECO:0000256" key="4">
    <source>
        <dbReference type="ARBA" id="ARBA00023284"/>
    </source>
</evidence>
<dbReference type="Proteomes" id="UP000192756">
    <property type="component" value="Unassembled WGS sequence"/>
</dbReference>
<feature type="domain" description="Thioredoxin" evidence="6">
    <location>
        <begin position="262"/>
        <end position="410"/>
    </location>
</feature>
<proteinExistence type="predicted"/>
<name>A0A1W1Z751_9SPHI</name>
<dbReference type="PROSITE" id="PS51352">
    <property type="entry name" value="THIOREDOXIN_2"/>
    <property type="match status" value="1"/>
</dbReference>
<dbReference type="InterPro" id="IPR050553">
    <property type="entry name" value="Thioredoxin_ResA/DsbE_sf"/>
</dbReference>
<dbReference type="EMBL" id="FWXT01000001">
    <property type="protein sequence ID" value="SMC44279.1"/>
    <property type="molecule type" value="Genomic_DNA"/>
</dbReference>
<dbReference type="STRING" id="151894.SAMN04488524_0436"/>
<keyword evidence="4" id="KW-0676">Redox-active center</keyword>
<dbReference type="InterPro" id="IPR036249">
    <property type="entry name" value="Thioredoxin-like_sf"/>
</dbReference>
<dbReference type="Pfam" id="PF14289">
    <property type="entry name" value="DUF4369"/>
    <property type="match status" value="1"/>
</dbReference>
<keyword evidence="3" id="KW-1015">Disulfide bond</keyword>
<dbReference type="GO" id="GO:0016491">
    <property type="term" value="F:oxidoreductase activity"/>
    <property type="evidence" value="ECO:0007669"/>
    <property type="project" value="InterPro"/>
</dbReference>
<keyword evidence="5" id="KW-0732">Signal</keyword>
<gene>
    <name evidence="7" type="ORF">SAMN04488524_0436</name>
</gene>
<evidence type="ECO:0000256" key="3">
    <source>
        <dbReference type="ARBA" id="ARBA00023157"/>
    </source>
</evidence>
<reference evidence="8" key="1">
    <citation type="submission" date="2017-04" db="EMBL/GenBank/DDBJ databases">
        <authorList>
            <person name="Varghese N."/>
            <person name="Submissions S."/>
        </authorList>
    </citation>
    <scope>NUCLEOTIDE SEQUENCE [LARGE SCALE GENOMIC DNA]</scope>
    <source>
        <strain evidence="8">DSM 12126</strain>
    </source>
</reference>
<dbReference type="InterPro" id="IPR025380">
    <property type="entry name" value="DUF4369"/>
</dbReference>
<dbReference type="InterPro" id="IPR013766">
    <property type="entry name" value="Thioredoxin_domain"/>
</dbReference>
<evidence type="ECO:0000313" key="7">
    <source>
        <dbReference type="EMBL" id="SMC44279.1"/>
    </source>
</evidence>
<dbReference type="GO" id="GO:0017004">
    <property type="term" value="P:cytochrome complex assembly"/>
    <property type="evidence" value="ECO:0007669"/>
    <property type="project" value="UniProtKB-KW"/>
</dbReference>
<dbReference type="PANTHER" id="PTHR42852:SF6">
    <property type="entry name" value="THIOL:DISULFIDE INTERCHANGE PROTEIN DSBE"/>
    <property type="match status" value="1"/>
</dbReference>
<protein>
    <submittedName>
        <fullName evidence="7">Thiol-disulfide isomerase or thioredoxin</fullName>
    </submittedName>
</protein>
<dbReference type="GO" id="GO:0016853">
    <property type="term" value="F:isomerase activity"/>
    <property type="evidence" value="ECO:0007669"/>
    <property type="project" value="UniProtKB-KW"/>
</dbReference>
<dbReference type="Gene3D" id="3.40.30.10">
    <property type="entry name" value="Glutaredoxin"/>
    <property type="match status" value="1"/>
</dbReference>
<organism evidence="7 8">
    <name type="scientific">Pedobacter africanus</name>
    <dbReference type="NCBI Taxonomy" id="151894"/>
    <lineage>
        <taxon>Bacteria</taxon>
        <taxon>Pseudomonadati</taxon>
        <taxon>Bacteroidota</taxon>
        <taxon>Sphingobacteriia</taxon>
        <taxon>Sphingobacteriales</taxon>
        <taxon>Sphingobacteriaceae</taxon>
        <taxon>Pedobacter</taxon>
    </lineage>
</organism>
<dbReference type="PANTHER" id="PTHR42852">
    <property type="entry name" value="THIOL:DISULFIDE INTERCHANGE PROTEIN DSBE"/>
    <property type="match status" value="1"/>
</dbReference>
<evidence type="ECO:0000256" key="2">
    <source>
        <dbReference type="ARBA" id="ARBA00022748"/>
    </source>
</evidence>
<dbReference type="InterPro" id="IPR017937">
    <property type="entry name" value="Thioredoxin_CS"/>
</dbReference>
<evidence type="ECO:0000259" key="6">
    <source>
        <dbReference type="PROSITE" id="PS51352"/>
    </source>
</evidence>